<sequence length="374" mass="43611">MDEKDRNGFHRSLQVNFYMKKKLEGIVMPYGHEGKMVTLPSGRSILIITVWDATALLWTYSISRPPKVKCNYKANPPMKKFENQVTYLKKMQLVLTRKLEEMGNWKEETPPTTVNLTFSARKGSVRNYFFGVSIRGKTGKTKEEIQHEQTSRERESKNDENNVFKCQNRGKIQRLLTILGPLFRVGTLEGASWKKDYPKTPCYFVLPDSRPKWRIDESMSLLSYDNRFDLSGNNPTLEVEMIENEQDRCRIAKSLDIEIQSGDLQKDNIYRYLLDIAQCGFNHIIIIGSCYCDLFFLDCYERVFRWEAMTNMLWFFGSFFNAISEKPVPWGVSLDGTVWELSDLDSPEECNSHPVSDKKKNKKKGKNNNQKKRH</sequence>
<dbReference type="VEuPathDB" id="FungiDB:RhiirFUN_015462"/>
<evidence type="ECO:0000256" key="1">
    <source>
        <dbReference type="SAM" id="MobiDB-lite"/>
    </source>
</evidence>
<comment type="caution">
    <text evidence="2">The sequence shown here is derived from an EMBL/GenBank/DDBJ whole genome shotgun (WGS) entry which is preliminary data.</text>
</comment>
<protein>
    <submittedName>
        <fullName evidence="2">Uncharacterized protein</fullName>
    </submittedName>
</protein>
<organism evidence="2 3">
    <name type="scientific">Rhizophagus irregularis</name>
    <dbReference type="NCBI Taxonomy" id="588596"/>
    <lineage>
        <taxon>Eukaryota</taxon>
        <taxon>Fungi</taxon>
        <taxon>Fungi incertae sedis</taxon>
        <taxon>Mucoromycota</taxon>
        <taxon>Glomeromycotina</taxon>
        <taxon>Glomeromycetes</taxon>
        <taxon>Glomerales</taxon>
        <taxon>Glomeraceae</taxon>
        <taxon>Rhizophagus</taxon>
    </lineage>
</organism>
<feature type="compositionally biased region" description="Basic residues" evidence="1">
    <location>
        <begin position="359"/>
        <end position="374"/>
    </location>
</feature>
<dbReference type="EMBL" id="LLXI01002865">
    <property type="protein sequence ID" value="PKY58138.1"/>
    <property type="molecule type" value="Genomic_DNA"/>
</dbReference>
<keyword evidence="3" id="KW-1185">Reference proteome</keyword>
<dbReference type="VEuPathDB" id="FungiDB:FUN_013835"/>
<dbReference type="VEuPathDB" id="FungiDB:RhiirFUN_012424"/>
<evidence type="ECO:0000313" key="2">
    <source>
        <dbReference type="EMBL" id="PKY58138.1"/>
    </source>
</evidence>
<name>A0A2I1HGY7_9GLOM</name>
<reference evidence="2 3" key="1">
    <citation type="submission" date="2015-10" db="EMBL/GenBank/DDBJ databases">
        <title>Genome analyses suggest a sexual origin of heterokaryosis in a supposedly ancient asexual fungus.</title>
        <authorList>
            <person name="Ropars J."/>
            <person name="Sedzielewska K."/>
            <person name="Noel J."/>
            <person name="Charron P."/>
            <person name="Farinelli L."/>
            <person name="Marton T."/>
            <person name="Kruger M."/>
            <person name="Pelin A."/>
            <person name="Brachmann A."/>
            <person name="Corradi N."/>
        </authorList>
    </citation>
    <scope>NUCLEOTIDE SEQUENCE [LARGE SCALE GENOMIC DNA]</scope>
    <source>
        <strain evidence="2 3">A4</strain>
    </source>
</reference>
<feature type="region of interest" description="Disordered" evidence="1">
    <location>
        <begin position="140"/>
        <end position="161"/>
    </location>
</feature>
<feature type="region of interest" description="Disordered" evidence="1">
    <location>
        <begin position="345"/>
        <end position="374"/>
    </location>
</feature>
<evidence type="ECO:0000313" key="3">
    <source>
        <dbReference type="Proteomes" id="UP000234323"/>
    </source>
</evidence>
<gene>
    <name evidence="2" type="ORF">RhiirA4_449200</name>
</gene>
<dbReference type="Proteomes" id="UP000234323">
    <property type="component" value="Unassembled WGS sequence"/>
</dbReference>
<dbReference type="VEuPathDB" id="FungiDB:RhiirA1_541433"/>
<dbReference type="AlphaFoldDB" id="A0A2I1HGY7"/>
<accession>A0A2I1HGY7</accession>
<proteinExistence type="predicted"/>